<organism evidence="1">
    <name type="scientific">Lepeophtheirus salmonis</name>
    <name type="common">Salmon louse</name>
    <name type="synonym">Caligus salmonis</name>
    <dbReference type="NCBI Taxonomy" id="72036"/>
    <lineage>
        <taxon>Eukaryota</taxon>
        <taxon>Metazoa</taxon>
        <taxon>Ecdysozoa</taxon>
        <taxon>Arthropoda</taxon>
        <taxon>Crustacea</taxon>
        <taxon>Multicrustacea</taxon>
        <taxon>Hexanauplia</taxon>
        <taxon>Copepoda</taxon>
        <taxon>Siphonostomatoida</taxon>
        <taxon>Caligidae</taxon>
        <taxon>Lepeophtheirus</taxon>
    </lineage>
</organism>
<feature type="non-terminal residue" evidence="1">
    <location>
        <position position="1"/>
    </location>
</feature>
<accession>A0A0K2TR26</accession>
<proteinExistence type="predicted"/>
<name>A0A0K2TR26_LEPSM</name>
<evidence type="ECO:0000313" key="1">
    <source>
        <dbReference type="EMBL" id="CDW28473.1"/>
    </source>
</evidence>
<dbReference type="AlphaFoldDB" id="A0A0K2TR26"/>
<protein>
    <submittedName>
        <fullName evidence="1">Uncharacterized protein</fullName>
    </submittedName>
</protein>
<reference evidence="1" key="1">
    <citation type="submission" date="2014-05" db="EMBL/GenBank/DDBJ databases">
        <authorList>
            <person name="Chronopoulou M."/>
        </authorList>
    </citation>
    <scope>NUCLEOTIDE SEQUENCE</scope>
    <source>
        <tissue evidence="1">Whole organism</tissue>
    </source>
</reference>
<dbReference type="EMBL" id="HACA01011112">
    <property type="protein sequence ID" value="CDW28473.1"/>
    <property type="molecule type" value="Transcribed_RNA"/>
</dbReference>
<sequence length="34" mass="4018">DILTCHFFKIKPHTRSLVYPSLRTTCVNYSLCIF</sequence>